<name>A0A1Y1ILD8_KLENI</name>
<organism evidence="1 2">
    <name type="scientific">Klebsormidium nitens</name>
    <name type="common">Green alga</name>
    <name type="synonym">Ulothrix nitens</name>
    <dbReference type="NCBI Taxonomy" id="105231"/>
    <lineage>
        <taxon>Eukaryota</taxon>
        <taxon>Viridiplantae</taxon>
        <taxon>Streptophyta</taxon>
        <taxon>Klebsormidiophyceae</taxon>
        <taxon>Klebsormidiales</taxon>
        <taxon>Klebsormidiaceae</taxon>
        <taxon>Klebsormidium</taxon>
    </lineage>
</organism>
<evidence type="ECO:0000313" key="2">
    <source>
        <dbReference type="Proteomes" id="UP000054558"/>
    </source>
</evidence>
<evidence type="ECO:0000313" key="1">
    <source>
        <dbReference type="EMBL" id="GAQ91680.1"/>
    </source>
</evidence>
<proteinExistence type="predicted"/>
<dbReference type="EMBL" id="DF237782">
    <property type="protein sequence ID" value="GAQ91680.1"/>
    <property type="molecule type" value="Genomic_DNA"/>
</dbReference>
<dbReference type="Proteomes" id="UP000054558">
    <property type="component" value="Unassembled WGS sequence"/>
</dbReference>
<protein>
    <submittedName>
        <fullName evidence="1">Uncharacterized protein</fullName>
    </submittedName>
</protein>
<accession>A0A1Y1ILD8</accession>
<dbReference type="AlphaFoldDB" id="A0A1Y1ILD8"/>
<sequence length="129" mass="14511">MVRRKEEAAYRRGVREGIRYKLTEFPATMQEEWIEGELLSICKGPFHLPVGVFLARRNNQTCHWEIDSSCEVRQGDTIFDVERHLGLHRSGLSAGRLASLSAGKTWFHEAKIRGKQGVDPGPSYSGTPG</sequence>
<reference evidence="1 2" key="1">
    <citation type="journal article" date="2014" name="Nat. Commun.">
        <title>Klebsormidium flaccidum genome reveals primary factors for plant terrestrial adaptation.</title>
        <authorList>
            <person name="Hori K."/>
            <person name="Maruyama F."/>
            <person name="Fujisawa T."/>
            <person name="Togashi T."/>
            <person name="Yamamoto N."/>
            <person name="Seo M."/>
            <person name="Sato S."/>
            <person name="Yamada T."/>
            <person name="Mori H."/>
            <person name="Tajima N."/>
            <person name="Moriyama T."/>
            <person name="Ikeuchi M."/>
            <person name="Watanabe M."/>
            <person name="Wada H."/>
            <person name="Kobayashi K."/>
            <person name="Saito M."/>
            <person name="Masuda T."/>
            <person name="Sasaki-Sekimoto Y."/>
            <person name="Mashiguchi K."/>
            <person name="Awai K."/>
            <person name="Shimojima M."/>
            <person name="Masuda S."/>
            <person name="Iwai M."/>
            <person name="Nobusawa T."/>
            <person name="Narise T."/>
            <person name="Kondo S."/>
            <person name="Saito H."/>
            <person name="Sato R."/>
            <person name="Murakawa M."/>
            <person name="Ihara Y."/>
            <person name="Oshima-Yamada Y."/>
            <person name="Ohtaka K."/>
            <person name="Satoh M."/>
            <person name="Sonobe K."/>
            <person name="Ishii M."/>
            <person name="Ohtani R."/>
            <person name="Kanamori-Sato M."/>
            <person name="Honoki R."/>
            <person name="Miyazaki D."/>
            <person name="Mochizuki H."/>
            <person name="Umetsu J."/>
            <person name="Higashi K."/>
            <person name="Shibata D."/>
            <person name="Kamiya Y."/>
            <person name="Sato N."/>
            <person name="Nakamura Y."/>
            <person name="Tabata S."/>
            <person name="Ida S."/>
            <person name="Kurokawa K."/>
            <person name="Ohta H."/>
        </authorList>
    </citation>
    <scope>NUCLEOTIDE SEQUENCE [LARGE SCALE GENOMIC DNA]</scope>
    <source>
        <strain evidence="1 2">NIES-2285</strain>
    </source>
</reference>
<gene>
    <name evidence="1" type="ORF">KFL_008330030</name>
</gene>
<keyword evidence="2" id="KW-1185">Reference proteome</keyword>